<dbReference type="PANTHER" id="PTHR30146">
    <property type="entry name" value="LACI-RELATED TRANSCRIPTIONAL REPRESSOR"/>
    <property type="match status" value="1"/>
</dbReference>
<dbReference type="Gene3D" id="3.40.50.2300">
    <property type="match status" value="2"/>
</dbReference>
<keyword evidence="2" id="KW-0805">Transcription regulation</keyword>
<evidence type="ECO:0000256" key="3">
    <source>
        <dbReference type="ARBA" id="ARBA00023125"/>
    </source>
</evidence>
<dbReference type="PROSITE" id="PS50932">
    <property type="entry name" value="HTH_LACI_2"/>
    <property type="match status" value="1"/>
</dbReference>
<dbReference type="Proteomes" id="UP001464387">
    <property type="component" value="Unassembled WGS sequence"/>
</dbReference>
<dbReference type="InterPro" id="IPR000843">
    <property type="entry name" value="HTH_LacI"/>
</dbReference>
<accession>A0ABV1YE90</accession>
<evidence type="ECO:0000259" key="6">
    <source>
        <dbReference type="PROSITE" id="PS50932"/>
    </source>
</evidence>
<comment type="caution">
    <text evidence="7">The sequence shown here is derived from an EMBL/GenBank/DDBJ whole genome shotgun (WGS) entry which is preliminary data.</text>
</comment>
<keyword evidence="1" id="KW-0678">Repressor</keyword>
<dbReference type="SMART" id="SM00354">
    <property type="entry name" value="HTH_LACI"/>
    <property type="match status" value="1"/>
</dbReference>
<keyword evidence="4" id="KW-0804">Transcription</keyword>
<dbReference type="CDD" id="cd01392">
    <property type="entry name" value="HTH_LacI"/>
    <property type="match status" value="1"/>
</dbReference>
<keyword evidence="8" id="KW-1185">Reference proteome</keyword>
<dbReference type="RefSeq" id="WP_023767067.1">
    <property type="nucleotide sequence ID" value="NZ_CP100477.1"/>
</dbReference>
<evidence type="ECO:0000256" key="5">
    <source>
        <dbReference type="SAM" id="MobiDB-lite"/>
    </source>
</evidence>
<reference evidence="7 8" key="1">
    <citation type="journal article" date="2024" name="Proc. Natl. Acad. Sci. U.S.A.">
        <title>The evolutionary genomics of adaptation to stress in wild rhizobium bacteria.</title>
        <authorList>
            <person name="Kehlet-Delgado H."/>
            <person name="Montoya A.P."/>
            <person name="Jensen K.T."/>
            <person name="Wendlandt C.E."/>
            <person name="Dexheimer C."/>
            <person name="Roberts M."/>
            <person name="Torres Martinez L."/>
            <person name="Friesen M.L."/>
            <person name="Griffitts J.S."/>
            <person name="Porter S.S."/>
        </authorList>
    </citation>
    <scope>NUCLEOTIDE SEQUENCE [LARGE SCALE GENOMIC DNA]</scope>
    <source>
        <strain evidence="7 8">M0729</strain>
    </source>
</reference>
<evidence type="ECO:0000313" key="8">
    <source>
        <dbReference type="Proteomes" id="UP001464387"/>
    </source>
</evidence>
<proteinExistence type="predicted"/>
<dbReference type="PANTHER" id="PTHR30146:SF45">
    <property type="entry name" value="CATABOLITE REPRESSOR_ACTIVATOR"/>
    <property type="match status" value="1"/>
</dbReference>
<dbReference type="Pfam" id="PF13407">
    <property type="entry name" value="Peripla_BP_4"/>
    <property type="match status" value="1"/>
</dbReference>
<organism evidence="7 8">
    <name type="scientific">Mesorhizobium opportunistum</name>
    <dbReference type="NCBI Taxonomy" id="593909"/>
    <lineage>
        <taxon>Bacteria</taxon>
        <taxon>Pseudomonadati</taxon>
        <taxon>Pseudomonadota</taxon>
        <taxon>Alphaproteobacteria</taxon>
        <taxon>Hyphomicrobiales</taxon>
        <taxon>Phyllobacteriaceae</taxon>
        <taxon>Mesorhizobium</taxon>
    </lineage>
</organism>
<dbReference type="EMBL" id="JAMYPJ010000012">
    <property type="protein sequence ID" value="MER8933486.1"/>
    <property type="molecule type" value="Genomic_DNA"/>
</dbReference>
<feature type="region of interest" description="Disordered" evidence="5">
    <location>
        <begin position="335"/>
        <end position="368"/>
    </location>
</feature>
<dbReference type="InterPro" id="IPR028082">
    <property type="entry name" value="Peripla_BP_I"/>
</dbReference>
<dbReference type="InterPro" id="IPR010982">
    <property type="entry name" value="Lambda_DNA-bd_dom_sf"/>
</dbReference>
<gene>
    <name evidence="7" type="ORF">NKI33_10975</name>
</gene>
<evidence type="ECO:0000313" key="7">
    <source>
        <dbReference type="EMBL" id="MER8933486.1"/>
    </source>
</evidence>
<dbReference type="SUPFAM" id="SSF47413">
    <property type="entry name" value="lambda repressor-like DNA-binding domains"/>
    <property type="match status" value="1"/>
</dbReference>
<feature type="compositionally biased region" description="Polar residues" evidence="5">
    <location>
        <begin position="359"/>
        <end position="368"/>
    </location>
</feature>
<name>A0ABV1YE90_9HYPH</name>
<keyword evidence="3" id="KW-0238">DNA-binding</keyword>
<feature type="domain" description="HTH lacI-type" evidence="6">
    <location>
        <begin position="10"/>
        <end position="67"/>
    </location>
</feature>
<dbReference type="SUPFAM" id="SSF53822">
    <property type="entry name" value="Periplasmic binding protein-like I"/>
    <property type="match status" value="1"/>
</dbReference>
<protein>
    <submittedName>
        <fullName evidence="7">Substrate-binding domain-containing protein</fullName>
    </submittedName>
</protein>
<dbReference type="InterPro" id="IPR025997">
    <property type="entry name" value="SBP_2_dom"/>
</dbReference>
<evidence type="ECO:0000256" key="4">
    <source>
        <dbReference type="ARBA" id="ARBA00023163"/>
    </source>
</evidence>
<dbReference type="Gene3D" id="1.10.260.40">
    <property type="entry name" value="lambda repressor-like DNA-binding domains"/>
    <property type="match status" value="1"/>
</dbReference>
<sequence>MAKKSLRRKTTIYDIALAAKSSPTAVSLVLNDCWQQHRIKAQTAATILDWAERLGYAVNLKARGLRLSRSGLAGMILPHYRNRFFAGLAEAFEAEARLRGMCPIVVSTHRNPDNELNVTETLLAQQVEFLFIAGVRCPDPLNDLCRAAAVRCINVDLPGSRAPSVVSDNYGGARALTEVVISKLKKRRSATNDLFFFGGVHDDDATRSRLLGFNDVLAAHGIAPGTRTVDCCGYAPTNAARSLAARYAELGHLPSGMFINGVTALEGALRFLSTLAPSELKRIVAGSFDWDPFAAYLPFDVTMVRQNVEVMIAEGFKLLENHSVDHFPLVTVPTSFGRTGEHEGAQEDWDSTPDGAAGSRQNASGMAR</sequence>
<evidence type="ECO:0000256" key="2">
    <source>
        <dbReference type="ARBA" id="ARBA00023015"/>
    </source>
</evidence>
<evidence type="ECO:0000256" key="1">
    <source>
        <dbReference type="ARBA" id="ARBA00022491"/>
    </source>
</evidence>